<gene>
    <name evidence="1" type="ORF">GCM10023210_25440</name>
</gene>
<dbReference type="Proteomes" id="UP001500353">
    <property type="component" value="Unassembled WGS sequence"/>
</dbReference>
<dbReference type="RefSeq" id="WP_345204495.1">
    <property type="nucleotide sequence ID" value="NZ_BAABHX010000003.1"/>
</dbReference>
<organism evidence="1 2">
    <name type="scientific">Chryseobacterium ginsengisoli</name>
    <dbReference type="NCBI Taxonomy" id="363853"/>
    <lineage>
        <taxon>Bacteria</taxon>
        <taxon>Pseudomonadati</taxon>
        <taxon>Bacteroidota</taxon>
        <taxon>Flavobacteriia</taxon>
        <taxon>Flavobacteriales</taxon>
        <taxon>Weeksellaceae</taxon>
        <taxon>Chryseobacterium group</taxon>
        <taxon>Chryseobacterium</taxon>
    </lineage>
</organism>
<protein>
    <submittedName>
        <fullName evidence="1">Uncharacterized protein</fullName>
    </submittedName>
</protein>
<proteinExistence type="predicted"/>
<keyword evidence="2" id="KW-1185">Reference proteome</keyword>
<dbReference type="EMBL" id="BAABHX010000003">
    <property type="protein sequence ID" value="GAA5094092.1"/>
    <property type="molecule type" value="Genomic_DNA"/>
</dbReference>
<evidence type="ECO:0000313" key="2">
    <source>
        <dbReference type="Proteomes" id="UP001500353"/>
    </source>
</evidence>
<name>A0ABP9MEX9_9FLAO</name>
<comment type="caution">
    <text evidence="1">The sequence shown here is derived from an EMBL/GenBank/DDBJ whole genome shotgun (WGS) entry which is preliminary data.</text>
</comment>
<accession>A0ABP9MEX9</accession>
<sequence>MKTNPNSDHLEVEALELNSVPNTMTCDFIQTLVNNYRNNHLAFVKDRLGIDDAHSIHFDLATLKKFISDIENETQKTNPNVTDQDLGIRFYYAAYPKEDNWDIMNDTPIGKEYAERHTLVLVPTMKEQDENGEMLSYDFNPMSSTSNNGEILAMASARNGGLQGDVICQNHGNLIPPDSPKTESF</sequence>
<reference evidence="2" key="1">
    <citation type="journal article" date="2019" name="Int. J. Syst. Evol. Microbiol.">
        <title>The Global Catalogue of Microorganisms (GCM) 10K type strain sequencing project: providing services to taxonomists for standard genome sequencing and annotation.</title>
        <authorList>
            <consortium name="The Broad Institute Genomics Platform"/>
            <consortium name="The Broad Institute Genome Sequencing Center for Infectious Disease"/>
            <person name="Wu L."/>
            <person name="Ma J."/>
        </authorList>
    </citation>
    <scope>NUCLEOTIDE SEQUENCE [LARGE SCALE GENOMIC DNA]</scope>
    <source>
        <strain evidence="2">JCM 18019</strain>
    </source>
</reference>
<evidence type="ECO:0000313" key="1">
    <source>
        <dbReference type="EMBL" id="GAA5094092.1"/>
    </source>
</evidence>